<feature type="domain" description="HEPN AbiU2-like" evidence="1">
    <location>
        <begin position="59"/>
        <end position="237"/>
    </location>
</feature>
<dbReference type="Proteomes" id="UP000619295">
    <property type="component" value="Unassembled WGS sequence"/>
</dbReference>
<comment type="caution">
    <text evidence="2">The sequence shown here is derived from an EMBL/GenBank/DDBJ whole genome shotgun (WGS) entry which is preliminary data.</text>
</comment>
<name>A0A927EF31_9HYPH</name>
<dbReference type="AlphaFoldDB" id="A0A927EF31"/>
<reference evidence="2" key="1">
    <citation type="submission" date="2020-09" db="EMBL/GenBank/DDBJ databases">
        <title>Bosea spartocytisi sp. nov. a root nodule endophyte of Spartocytisus supranubius in the high mountain ecosystem fo the Teide National Park (Canary Islands, Spain).</title>
        <authorList>
            <person name="Pulido-Suarez L."/>
            <person name="Peix A."/>
            <person name="Igual J.M."/>
            <person name="Socas-Perez N."/>
            <person name="Velazquez E."/>
            <person name="Flores-Felix J.D."/>
            <person name="Leon-Barrios M."/>
        </authorList>
    </citation>
    <scope>NUCLEOTIDE SEQUENCE</scope>
    <source>
        <strain evidence="2">SSUT16</strain>
    </source>
</reference>
<dbReference type="Pfam" id="PF18734">
    <property type="entry name" value="HEPN_AbiU2"/>
    <property type="match status" value="1"/>
</dbReference>
<organism evidence="2 3">
    <name type="scientific">Bosea spartocytisi</name>
    <dbReference type="NCBI Taxonomy" id="2773451"/>
    <lineage>
        <taxon>Bacteria</taxon>
        <taxon>Pseudomonadati</taxon>
        <taxon>Pseudomonadota</taxon>
        <taxon>Alphaproteobacteria</taxon>
        <taxon>Hyphomicrobiales</taxon>
        <taxon>Boseaceae</taxon>
        <taxon>Bosea</taxon>
    </lineage>
</organism>
<keyword evidence="3" id="KW-1185">Reference proteome</keyword>
<dbReference type="InterPro" id="IPR040704">
    <property type="entry name" value="HEPN_AbiU2"/>
</dbReference>
<evidence type="ECO:0000313" key="3">
    <source>
        <dbReference type="Proteomes" id="UP000619295"/>
    </source>
</evidence>
<gene>
    <name evidence="2" type="ORF">IED13_25405</name>
</gene>
<evidence type="ECO:0000259" key="1">
    <source>
        <dbReference type="Pfam" id="PF18734"/>
    </source>
</evidence>
<evidence type="ECO:0000313" key="2">
    <source>
        <dbReference type="EMBL" id="MBD3849050.1"/>
    </source>
</evidence>
<proteinExistence type="predicted"/>
<sequence>MSKSASTLPKPKKRKKRAVITRSEAVRRLGAMLKAIHADLDMVLATEAALETANATVKATPGVKRPGAHTYNVVVQSLSFNLAMSLARLFDEGAKRFKPNQRDLASIPLIVRLLRQKRCQDALGREAREWIPHMPRLADQQEAACRKAAADAIAAYDAVRRDPKGRRGIRRLHDMRNKVLAHSFMEEVLIAMPTYNELFRLADAAQEVVSGALFAIDGQNADLSNIEEIYRDHGEEFWEHALRAPVAKP</sequence>
<dbReference type="RefSeq" id="WP_191125841.1">
    <property type="nucleotide sequence ID" value="NZ_JACXWY010000028.1"/>
</dbReference>
<accession>A0A927EF31</accession>
<dbReference type="EMBL" id="JACXWY010000028">
    <property type="protein sequence ID" value="MBD3849050.1"/>
    <property type="molecule type" value="Genomic_DNA"/>
</dbReference>
<protein>
    <recommendedName>
        <fullName evidence="1">HEPN AbiU2-like domain-containing protein</fullName>
    </recommendedName>
</protein>